<dbReference type="InterPro" id="IPR036390">
    <property type="entry name" value="WH_DNA-bd_sf"/>
</dbReference>
<dbReference type="Gene3D" id="1.10.10.10">
    <property type="entry name" value="Winged helix-like DNA-binding domain superfamily/Winged helix DNA-binding domain"/>
    <property type="match status" value="1"/>
</dbReference>
<dbReference type="Proteomes" id="UP000199477">
    <property type="component" value="Unassembled WGS sequence"/>
</dbReference>
<sequence length="399" mass="42645">MHTSSRSNRPTTGTNLEHARLHNRRVVLEAIRQAGRLTRADLTRLTSLTAQTISNIVAELVAESMLTTHAPEKTARGQPPIPLSINPDGGFSVGFHVEQHQVLAVLLDLKGSTRGRRVHAVSYPSFADALPLLAGTVETFRANLPPDRLLGIGIALPGPFGVEGMSAVGPTSMPGWDDAASLARLRELTRLPVLLENDATAAAMGERLYGVAGGLRDFAYLFFGHGLGAGFYLDNRLYSGHWRNAGEIGHVIAVPDGKPCYCGKRGCLERYVSGASLLEHLGIGVDQNLIDVDIADPRHAAGIERWLAEAVPALRHAVNVLESLLDPETVLVGGTLFDDILRRLIDAAFPLHPSVSARADRGHERLRLGTAGPDCVALGAAALVVLAELSPDYQALLKA</sequence>
<dbReference type="SUPFAM" id="SSF46785">
    <property type="entry name" value="Winged helix' DNA-binding domain"/>
    <property type="match status" value="1"/>
</dbReference>
<dbReference type="Gene3D" id="3.30.420.40">
    <property type="match status" value="2"/>
</dbReference>
<dbReference type="RefSeq" id="WP_026635633.1">
    <property type="nucleotide sequence ID" value="NZ_FONH01000016.1"/>
</dbReference>
<dbReference type="GO" id="GO:0016301">
    <property type="term" value="F:kinase activity"/>
    <property type="evidence" value="ECO:0007669"/>
    <property type="project" value="UniProtKB-KW"/>
</dbReference>
<accession>A0A1I2IK12</accession>
<organism evidence="3 4">
    <name type="scientific">Dyella marensis</name>
    <dbReference type="NCBI Taxonomy" id="500610"/>
    <lineage>
        <taxon>Bacteria</taxon>
        <taxon>Pseudomonadati</taxon>
        <taxon>Pseudomonadota</taxon>
        <taxon>Gammaproteobacteria</taxon>
        <taxon>Lysobacterales</taxon>
        <taxon>Rhodanobacteraceae</taxon>
        <taxon>Dyella</taxon>
    </lineage>
</organism>
<dbReference type="InterPro" id="IPR043129">
    <property type="entry name" value="ATPase_NBD"/>
</dbReference>
<dbReference type="InterPro" id="IPR036388">
    <property type="entry name" value="WH-like_DNA-bd_sf"/>
</dbReference>
<evidence type="ECO:0000313" key="4">
    <source>
        <dbReference type="Proteomes" id="UP000199477"/>
    </source>
</evidence>
<keyword evidence="4" id="KW-1185">Reference proteome</keyword>
<evidence type="ECO:0000313" key="3">
    <source>
        <dbReference type="EMBL" id="SFF40861.1"/>
    </source>
</evidence>
<comment type="similarity">
    <text evidence="1">Belongs to the ROK (NagC/XylR) family.</text>
</comment>
<dbReference type="AlphaFoldDB" id="A0A1I2IK12"/>
<feature type="compositionally biased region" description="Polar residues" evidence="2">
    <location>
        <begin position="1"/>
        <end position="15"/>
    </location>
</feature>
<dbReference type="SUPFAM" id="SSF53067">
    <property type="entry name" value="Actin-like ATPase domain"/>
    <property type="match status" value="1"/>
</dbReference>
<gene>
    <name evidence="3" type="ORF">SAMN02799615_03456</name>
</gene>
<proteinExistence type="inferred from homology"/>
<reference evidence="4" key="1">
    <citation type="submission" date="2016-10" db="EMBL/GenBank/DDBJ databases">
        <authorList>
            <person name="Varghese N."/>
            <person name="Submissions S."/>
        </authorList>
    </citation>
    <scope>NUCLEOTIDE SEQUENCE [LARGE SCALE GENOMIC DNA]</scope>
    <source>
        <strain evidence="4">UNC178MFTsu3.1</strain>
    </source>
</reference>
<dbReference type="EMBL" id="FONH01000016">
    <property type="protein sequence ID" value="SFF40861.1"/>
    <property type="molecule type" value="Genomic_DNA"/>
</dbReference>
<dbReference type="Pfam" id="PF00480">
    <property type="entry name" value="ROK"/>
    <property type="match status" value="1"/>
</dbReference>
<name>A0A1I2IK12_9GAMM</name>
<dbReference type="InterPro" id="IPR000600">
    <property type="entry name" value="ROK"/>
</dbReference>
<evidence type="ECO:0000256" key="2">
    <source>
        <dbReference type="SAM" id="MobiDB-lite"/>
    </source>
</evidence>
<keyword evidence="3" id="KW-0418">Kinase</keyword>
<keyword evidence="3" id="KW-0808">Transferase</keyword>
<dbReference type="PANTHER" id="PTHR18964:SF149">
    <property type="entry name" value="BIFUNCTIONAL UDP-N-ACETYLGLUCOSAMINE 2-EPIMERASE_N-ACETYLMANNOSAMINE KINASE"/>
    <property type="match status" value="1"/>
</dbReference>
<dbReference type="PANTHER" id="PTHR18964">
    <property type="entry name" value="ROK (REPRESSOR, ORF, KINASE) FAMILY"/>
    <property type="match status" value="1"/>
</dbReference>
<protein>
    <submittedName>
        <fullName evidence="3">Sugar kinase of the NBD/HSP70 family, may contain an N-terminal HTH domain</fullName>
    </submittedName>
</protein>
<feature type="region of interest" description="Disordered" evidence="2">
    <location>
        <begin position="1"/>
        <end position="20"/>
    </location>
</feature>
<dbReference type="STRING" id="500610.SAMN02799615_03456"/>
<evidence type="ECO:0000256" key="1">
    <source>
        <dbReference type="ARBA" id="ARBA00006479"/>
    </source>
</evidence>